<sequence length="194" mass="22081">MSINLALKFTVVCVAILAAYLYMTDFSQVQDLTDCVNINTVEHIVFSKHIKINNSTTMKCRNGCKHDDFLQSIGCLNMGQNINFPSNSFPYWKCTGIMYSELYMENVIIRCGSCMMGDRYVHKNTCYIQYDIGTDSSKNENGIYVYDGDAFVVTPSEAYSAQENFLSVLLVAGMGFFTFFSMAFLRNRNIEHRP</sequence>
<evidence type="ECO:0000256" key="1">
    <source>
        <dbReference type="SAM" id="Phobius"/>
    </source>
</evidence>
<feature type="transmembrane region" description="Helical" evidence="1">
    <location>
        <begin position="165"/>
        <end position="185"/>
    </location>
</feature>
<evidence type="ECO:0008006" key="3">
    <source>
        <dbReference type="Google" id="ProtNLM"/>
    </source>
</evidence>
<evidence type="ECO:0000313" key="2">
    <source>
        <dbReference type="EMBL" id="AYV76444.1"/>
    </source>
</evidence>
<keyword evidence="1" id="KW-0812">Transmembrane</keyword>
<dbReference type="EMBL" id="MK071984">
    <property type="protein sequence ID" value="AYV76444.1"/>
    <property type="molecule type" value="Genomic_DNA"/>
</dbReference>
<protein>
    <recommendedName>
        <fullName evidence="3">Transmembrane protein</fullName>
    </recommendedName>
</protein>
<feature type="transmembrane region" description="Helical" evidence="1">
    <location>
        <begin position="5"/>
        <end position="23"/>
    </location>
</feature>
<keyword evidence="1" id="KW-0472">Membrane</keyword>
<accession>A0A3G4ZQ44</accession>
<gene>
    <name evidence="2" type="ORF">Terrestrivirus6_70</name>
</gene>
<proteinExistence type="predicted"/>
<organism evidence="2">
    <name type="scientific">Terrestrivirus sp</name>
    <dbReference type="NCBI Taxonomy" id="2487775"/>
    <lineage>
        <taxon>Viruses</taxon>
        <taxon>Varidnaviria</taxon>
        <taxon>Bamfordvirae</taxon>
        <taxon>Nucleocytoviricota</taxon>
        <taxon>Megaviricetes</taxon>
        <taxon>Imitervirales</taxon>
        <taxon>Mimiviridae</taxon>
        <taxon>Klosneuvirinae</taxon>
    </lineage>
</organism>
<keyword evidence="1" id="KW-1133">Transmembrane helix</keyword>
<name>A0A3G4ZQ44_9VIRU</name>
<reference evidence="2" key="1">
    <citation type="submission" date="2018-10" db="EMBL/GenBank/DDBJ databases">
        <title>Hidden diversity of soil giant viruses.</title>
        <authorList>
            <person name="Schulz F."/>
            <person name="Alteio L."/>
            <person name="Goudeau D."/>
            <person name="Ryan E.M."/>
            <person name="Malmstrom R.R."/>
            <person name="Blanchard J."/>
            <person name="Woyke T."/>
        </authorList>
    </citation>
    <scope>NUCLEOTIDE SEQUENCE</scope>
    <source>
        <strain evidence="2">TEV1</strain>
    </source>
</reference>